<evidence type="ECO:0000313" key="2">
    <source>
        <dbReference type="Proteomes" id="UP000019260"/>
    </source>
</evidence>
<dbReference type="KEGG" id="smia:P344_06535"/>
<keyword evidence="2" id="KW-1185">Reference proteome</keyword>
<dbReference type="RefSeq" id="WP_025317831.1">
    <property type="nucleotide sequence ID" value="NZ_CP002082.1"/>
</dbReference>
<dbReference type="KEGG" id="smir:SMM_1098"/>
<evidence type="ECO:0000313" key="1">
    <source>
        <dbReference type="EMBL" id="AHI58608.1"/>
    </source>
</evidence>
<dbReference type="PATRIC" id="fig|838561.3.peg.1256"/>
<accession>W0GS50</accession>
<organism evidence="1 2">
    <name type="scientific">Spiroplasma mirum ATCC 29335</name>
    <dbReference type="NCBI Taxonomy" id="838561"/>
    <lineage>
        <taxon>Bacteria</taxon>
        <taxon>Bacillati</taxon>
        <taxon>Mycoplasmatota</taxon>
        <taxon>Mollicutes</taxon>
        <taxon>Entomoplasmatales</taxon>
        <taxon>Spiroplasmataceae</taxon>
        <taxon>Spiroplasma</taxon>
    </lineage>
</organism>
<gene>
    <name evidence="1" type="ORF">P344_06535</name>
</gene>
<sequence>MKKLISIFNVGILSTTPCFSILGSSANDVLPPSSIENLTTDVDNLAMDYYLGEHFIHNNSTSADYIASLLLNTTGCAEAYYTKALNSNVIETFNDTYTNNTSND</sequence>
<dbReference type="AlphaFoldDB" id="W0GS50"/>
<dbReference type="HOGENOM" id="CLU_2248421_0_0_14"/>
<reference evidence="1 2" key="1">
    <citation type="submission" date="2013-09" db="EMBL/GenBank/DDBJ databases">
        <title>Complete genome sequence of Spiroplasma mirum suckling mouse cataract agent.</title>
        <authorList>
            <person name="Landry C.A."/>
            <person name="Bastian F.O."/>
            <person name="Thune R.L."/>
        </authorList>
    </citation>
    <scope>NUCLEOTIDE SEQUENCE [LARGE SCALE GENOMIC DNA]</scope>
    <source>
        <strain evidence="1 2">SMCA</strain>
    </source>
</reference>
<protein>
    <submittedName>
        <fullName evidence="1">Uncharacterized protein</fullName>
    </submittedName>
</protein>
<proteinExistence type="predicted"/>
<dbReference type="EMBL" id="CP006720">
    <property type="protein sequence ID" value="AHI58608.1"/>
    <property type="molecule type" value="Genomic_DNA"/>
</dbReference>
<name>W0GS50_9MOLU</name>
<dbReference type="STRING" id="838561.P344_06535"/>
<dbReference type="Proteomes" id="UP000019260">
    <property type="component" value="Chromosome"/>
</dbReference>